<accession>A0A517NB49</accession>
<feature type="transmembrane region" description="Helical" evidence="6">
    <location>
        <begin position="60"/>
        <end position="78"/>
    </location>
</feature>
<dbReference type="InterPro" id="IPR051791">
    <property type="entry name" value="Pra-immunoreactive"/>
</dbReference>
<comment type="subcellular location">
    <subcellularLocation>
        <location evidence="1">Cell membrane</location>
        <topology evidence="1">Multi-pass membrane protein</topology>
    </subcellularLocation>
</comment>
<evidence type="ECO:0000256" key="2">
    <source>
        <dbReference type="ARBA" id="ARBA00022475"/>
    </source>
</evidence>
<dbReference type="PANTHER" id="PTHR36115:SF6">
    <property type="entry name" value="PROLINE-RICH ANTIGEN HOMOLOG"/>
    <property type="match status" value="1"/>
</dbReference>
<dbReference type="EMBL" id="CP036525">
    <property type="protein sequence ID" value="QDT04361.1"/>
    <property type="molecule type" value="Genomic_DNA"/>
</dbReference>
<dbReference type="InterPro" id="IPR010432">
    <property type="entry name" value="RDD"/>
</dbReference>
<dbReference type="RefSeq" id="WP_145169950.1">
    <property type="nucleotide sequence ID" value="NZ_CP036525.1"/>
</dbReference>
<evidence type="ECO:0000313" key="9">
    <source>
        <dbReference type="Proteomes" id="UP000318538"/>
    </source>
</evidence>
<protein>
    <submittedName>
        <fullName evidence="8">RDD family protein</fullName>
    </submittedName>
</protein>
<reference evidence="8 9" key="1">
    <citation type="submission" date="2019-02" db="EMBL/GenBank/DDBJ databases">
        <title>Deep-cultivation of Planctomycetes and their phenomic and genomic characterization uncovers novel biology.</title>
        <authorList>
            <person name="Wiegand S."/>
            <person name="Jogler M."/>
            <person name="Boedeker C."/>
            <person name="Pinto D."/>
            <person name="Vollmers J."/>
            <person name="Rivas-Marin E."/>
            <person name="Kohn T."/>
            <person name="Peeters S.H."/>
            <person name="Heuer A."/>
            <person name="Rast P."/>
            <person name="Oberbeckmann S."/>
            <person name="Bunk B."/>
            <person name="Jeske O."/>
            <person name="Meyerdierks A."/>
            <person name="Storesund J.E."/>
            <person name="Kallscheuer N."/>
            <person name="Luecker S."/>
            <person name="Lage O.M."/>
            <person name="Pohl T."/>
            <person name="Merkel B.J."/>
            <person name="Hornburger P."/>
            <person name="Mueller R.-W."/>
            <person name="Bruemmer F."/>
            <person name="Labrenz M."/>
            <person name="Spormann A.M."/>
            <person name="Op den Camp H."/>
            <person name="Overmann J."/>
            <person name="Amann R."/>
            <person name="Jetten M.S.M."/>
            <person name="Mascher T."/>
            <person name="Medema M.H."/>
            <person name="Devos D.P."/>
            <person name="Kaster A.-K."/>
            <person name="Ovreas L."/>
            <person name="Rohde M."/>
            <person name="Galperin M.Y."/>
            <person name="Jogler C."/>
        </authorList>
    </citation>
    <scope>NUCLEOTIDE SEQUENCE [LARGE SCALE GENOMIC DNA]</scope>
    <source>
        <strain evidence="8 9">K22_7</strain>
    </source>
</reference>
<dbReference type="Proteomes" id="UP000318538">
    <property type="component" value="Chromosome"/>
</dbReference>
<evidence type="ECO:0000256" key="6">
    <source>
        <dbReference type="SAM" id="Phobius"/>
    </source>
</evidence>
<dbReference type="GO" id="GO:0005886">
    <property type="term" value="C:plasma membrane"/>
    <property type="evidence" value="ECO:0007669"/>
    <property type="project" value="UniProtKB-SubCell"/>
</dbReference>
<dbReference type="PANTHER" id="PTHR36115">
    <property type="entry name" value="PROLINE-RICH ANTIGEN HOMOLOG-RELATED"/>
    <property type="match status" value="1"/>
</dbReference>
<evidence type="ECO:0000259" key="7">
    <source>
        <dbReference type="Pfam" id="PF06271"/>
    </source>
</evidence>
<keyword evidence="4 6" id="KW-1133">Transmembrane helix</keyword>
<evidence type="ECO:0000256" key="1">
    <source>
        <dbReference type="ARBA" id="ARBA00004651"/>
    </source>
</evidence>
<keyword evidence="3 6" id="KW-0812">Transmembrane</keyword>
<evidence type="ECO:0000256" key="4">
    <source>
        <dbReference type="ARBA" id="ARBA00022989"/>
    </source>
</evidence>
<gene>
    <name evidence="8" type="ORF">K227x_27520</name>
</gene>
<feature type="domain" description="RDD" evidence="7">
    <location>
        <begin position="18"/>
        <end position="144"/>
    </location>
</feature>
<proteinExistence type="predicted"/>
<dbReference type="KEGG" id="rlc:K227x_27520"/>
<feature type="transmembrane region" description="Helical" evidence="6">
    <location>
        <begin position="33"/>
        <end position="54"/>
    </location>
</feature>
<keyword evidence="5 6" id="KW-0472">Membrane</keyword>
<evidence type="ECO:0000256" key="3">
    <source>
        <dbReference type="ARBA" id="ARBA00022692"/>
    </source>
</evidence>
<keyword evidence="9" id="KW-1185">Reference proteome</keyword>
<evidence type="ECO:0000256" key="5">
    <source>
        <dbReference type="ARBA" id="ARBA00023136"/>
    </source>
</evidence>
<dbReference type="OrthoDB" id="9793824at2"/>
<sequence>MTLDRSLGTGAYYELDDYASFSQRVAVMVVDTAVLVVAWVALGIAILTAFWFAAPAIDPSGYIFLLGAAGAWAYLVPLKRSRLRTIGYRLLGLMIVTTKGERPSLFTMTFRMMMWLFGPFNLLLDLIWLGADTEGQSLRDCYAGTYVLRSGARPIGFAPVHLTRYNGAGLSIAYPRVCRPLTDTTDGGSLGTPPTFRQ</sequence>
<evidence type="ECO:0000313" key="8">
    <source>
        <dbReference type="EMBL" id="QDT04361.1"/>
    </source>
</evidence>
<name>A0A517NB49_9BACT</name>
<dbReference type="Pfam" id="PF06271">
    <property type="entry name" value="RDD"/>
    <property type="match status" value="1"/>
</dbReference>
<keyword evidence="2" id="KW-1003">Cell membrane</keyword>
<dbReference type="AlphaFoldDB" id="A0A517NB49"/>
<organism evidence="8 9">
    <name type="scientific">Rubripirellula lacrimiformis</name>
    <dbReference type="NCBI Taxonomy" id="1930273"/>
    <lineage>
        <taxon>Bacteria</taxon>
        <taxon>Pseudomonadati</taxon>
        <taxon>Planctomycetota</taxon>
        <taxon>Planctomycetia</taxon>
        <taxon>Pirellulales</taxon>
        <taxon>Pirellulaceae</taxon>
        <taxon>Rubripirellula</taxon>
    </lineage>
</organism>